<accession>A0A2N5X8D6</accession>
<evidence type="ECO:0000313" key="4">
    <source>
        <dbReference type="Proteomes" id="UP000235005"/>
    </source>
</evidence>
<sequence>MKTVLLDGAAITPSKILCIGRNYVEHIRELGNEIPEEMVVFGKPNSAIGATLNAQLDGEPLHYEGEIALLIERGRPVAAGFGLDLTKRELQGRLKSAGLPWERAKAFDGAALFSPFCRFDGDTAGLSLLLEKNGKPCQQGSVSLMMYPPETIISELTRFTTLEDGDIVMTGTPAGVGAVQPGETFAGKIFNGSQLLTEAKWIAQ</sequence>
<dbReference type="InterPro" id="IPR036663">
    <property type="entry name" value="Fumarylacetoacetase_C_sf"/>
</dbReference>
<dbReference type="Proteomes" id="UP000235005">
    <property type="component" value="Unassembled WGS sequence"/>
</dbReference>
<feature type="domain" description="Fumarylacetoacetase-like C-terminal" evidence="2">
    <location>
        <begin position="15"/>
        <end position="185"/>
    </location>
</feature>
<name>A0A2N5X8D6_9GAMM</name>
<dbReference type="GO" id="GO:0018773">
    <property type="term" value="F:acetylpyruvate hydrolase activity"/>
    <property type="evidence" value="ECO:0007669"/>
    <property type="project" value="TreeGrafter"/>
</dbReference>
<dbReference type="SUPFAM" id="SSF56529">
    <property type="entry name" value="FAH"/>
    <property type="match status" value="1"/>
</dbReference>
<proteinExistence type="predicted"/>
<evidence type="ECO:0000259" key="2">
    <source>
        <dbReference type="Pfam" id="PF01557"/>
    </source>
</evidence>
<keyword evidence="1" id="KW-0479">Metal-binding</keyword>
<dbReference type="PANTHER" id="PTHR11820:SF7">
    <property type="entry name" value="ACYLPYRUVASE FAHD1, MITOCHONDRIAL"/>
    <property type="match status" value="1"/>
</dbReference>
<protein>
    <submittedName>
        <fullName evidence="3">FAA hydrolase family protein</fullName>
    </submittedName>
</protein>
<evidence type="ECO:0000256" key="1">
    <source>
        <dbReference type="ARBA" id="ARBA00022723"/>
    </source>
</evidence>
<dbReference type="Pfam" id="PF01557">
    <property type="entry name" value="FAA_hydrolase"/>
    <property type="match status" value="1"/>
</dbReference>
<reference evidence="3 4" key="1">
    <citation type="submission" date="2018-01" db="EMBL/GenBank/DDBJ databases">
        <title>The draft genome sequence of Halioglobus lutimaris HF004.</title>
        <authorList>
            <person name="Du Z.-J."/>
            <person name="Shi M.-J."/>
        </authorList>
    </citation>
    <scope>NUCLEOTIDE SEQUENCE [LARGE SCALE GENOMIC DNA]</scope>
    <source>
        <strain evidence="3 4">HF004</strain>
    </source>
</reference>
<dbReference type="OrthoDB" id="9805307at2"/>
<comment type="caution">
    <text evidence="3">The sequence shown here is derived from an EMBL/GenBank/DDBJ whole genome shotgun (WGS) entry which is preliminary data.</text>
</comment>
<dbReference type="GO" id="GO:0046872">
    <property type="term" value="F:metal ion binding"/>
    <property type="evidence" value="ECO:0007669"/>
    <property type="project" value="UniProtKB-KW"/>
</dbReference>
<keyword evidence="4" id="KW-1185">Reference proteome</keyword>
<dbReference type="InterPro" id="IPR011234">
    <property type="entry name" value="Fumarylacetoacetase-like_C"/>
</dbReference>
<dbReference type="PANTHER" id="PTHR11820">
    <property type="entry name" value="ACYLPYRUVASE"/>
    <property type="match status" value="1"/>
</dbReference>
<gene>
    <name evidence="3" type="ORF">C0039_01130</name>
</gene>
<dbReference type="Gene3D" id="3.90.850.10">
    <property type="entry name" value="Fumarylacetoacetase-like, C-terminal domain"/>
    <property type="match status" value="1"/>
</dbReference>
<keyword evidence="3" id="KW-0378">Hydrolase</keyword>
<dbReference type="RefSeq" id="WP_075999621.1">
    <property type="nucleotide sequence ID" value="NZ_PKUS01000001.1"/>
</dbReference>
<dbReference type="EMBL" id="PKUS01000001">
    <property type="protein sequence ID" value="PLW70764.1"/>
    <property type="molecule type" value="Genomic_DNA"/>
</dbReference>
<organism evidence="3 4">
    <name type="scientific">Pseudohalioglobus lutimaris</name>
    <dbReference type="NCBI Taxonomy" id="1737061"/>
    <lineage>
        <taxon>Bacteria</taxon>
        <taxon>Pseudomonadati</taxon>
        <taxon>Pseudomonadota</taxon>
        <taxon>Gammaproteobacteria</taxon>
        <taxon>Cellvibrionales</taxon>
        <taxon>Halieaceae</taxon>
        <taxon>Pseudohalioglobus</taxon>
    </lineage>
</organism>
<evidence type="ECO:0000313" key="3">
    <source>
        <dbReference type="EMBL" id="PLW70764.1"/>
    </source>
</evidence>
<dbReference type="AlphaFoldDB" id="A0A2N5X8D6"/>